<protein>
    <submittedName>
        <fullName evidence="2">Uncharacterized protein</fullName>
    </submittedName>
</protein>
<name>A0A6M8HYY7_9PROT</name>
<dbReference type="RefSeq" id="WP_172443583.1">
    <property type="nucleotide sequence ID" value="NZ_CP053711.1"/>
</dbReference>
<keyword evidence="2" id="KW-0614">Plasmid</keyword>
<proteinExistence type="predicted"/>
<feature type="transmembrane region" description="Helical" evidence="1">
    <location>
        <begin position="83"/>
        <end position="102"/>
    </location>
</feature>
<gene>
    <name evidence="2" type="ORF">HN018_25970</name>
</gene>
<dbReference type="EMBL" id="CP053711">
    <property type="protein sequence ID" value="QKE93612.1"/>
    <property type="molecule type" value="Genomic_DNA"/>
</dbReference>
<sequence>MRQGSAFPFSLLPDRGLALVGQRRFYDLALFLIEAVRAMAVVVLRLLRPFVMFPLLLLMIGGLGAALMFALRHDWRDAGEAGLISFVCAVLLTVYATTVLWLDPGHFEDRSILSWRRL</sequence>
<dbReference type="Proteomes" id="UP000500767">
    <property type="component" value="Plasmid unnamed4"/>
</dbReference>
<keyword evidence="1" id="KW-0812">Transmembrane</keyword>
<organism evidence="2 3">
    <name type="scientific">Lichenicola cladoniae</name>
    <dbReference type="NCBI Taxonomy" id="1484109"/>
    <lineage>
        <taxon>Bacteria</taxon>
        <taxon>Pseudomonadati</taxon>
        <taxon>Pseudomonadota</taxon>
        <taxon>Alphaproteobacteria</taxon>
        <taxon>Acetobacterales</taxon>
        <taxon>Acetobacteraceae</taxon>
        <taxon>Lichenicola</taxon>
    </lineage>
</organism>
<keyword evidence="1" id="KW-0472">Membrane</keyword>
<evidence type="ECO:0000313" key="3">
    <source>
        <dbReference type="Proteomes" id="UP000500767"/>
    </source>
</evidence>
<evidence type="ECO:0000256" key="1">
    <source>
        <dbReference type="SAM" id="Phobius"/>
    </source>
</evidence>
<dbReference type="KEGG" id="lck:HN018_25970"/>
<evidence type="ECO:0000313" key="2">
    <source>
        <dbReference type="EMBL" id="QKE93612.1"/>
    </source>
</evidence>
<keyword evidence="1" id="KW-1133">Transmembrane helix</keyword>
<dbReference type="AlphaFoldDB" id="A0A6M8HYY7"/>
<reference evidence="2 3" key="1">
    <citation type="journal article" date="2014" name="World J. Microbiol. Biotechnol.">
        <title>Biodiversity and physiological characteristics of Antarctic and Arctic lichens-associated bacteria.</title>
        <authorList>
            <person name="Lee Y.M."/>
            <person name="Kim E.H."/>
            <person name="Lee H.K."/>
            <person name="Hong S.G."/>
        </authorList>
    </citation>
    <scope>NUCLEOTIDE SEQUENCE [LARGE SCALE GENOMIC DNA]</scope>
    <source>
        <strain evidence="2 3">PAMC 26569</strain>
        <plasmid evidence="2">unnamed4</plasmid>
    </source>
</reference>
<accession>A0A6M8HYY7</accession>
<geneLocation type="plasmid" evidence="2 3">
    <name>unnamed4</name>
</geneLocation>
<feature type="transmembrane region" description="Helical" evidence="1">
    <location>
        <begin position="50"/>
        <end position="71"/>
    </location>
</feature>
<keyword evidence="3" id="KW-1185">Reference proteome</keyword>